<comment type="caution">
    <text evidence="2">The sequence shown here is derived from an EMBL/GenBank/DDBJ whole genome shotgun (WGS) entry which is preliminary data.</text>
</comment>
<proteinExistence type="predicted"/>
<dbReference type="Proteomes" id="UP000778951">
    <property type="component" value="Unassembled WGS sequence"/>
</dbReference>
<keyword evidence="1" id="KW-0732">Signal</keyword>
<protein>
    <recommendedName>
        <fullName evidence="4">Outer membrane protein beta-barrel domain-containing protein</fullName>
    </recommendedName>
</protein>
<feature type="signal peptide" evidence="1">
    <location>
        <begin position="1"/>
        <end position="21"/>
    </location>
</feature>
<sequence>MKKVMLWALLALMSSPAFSLAFVDVGIRGGVGLDFLSTTYLGDDVYRFYDITDRSGLANPHLGIQTHLGFFDWLSLSIALNMNFNRGETIQLSSDSDSFAYINSEWGGWTPFQRATYEVAYHSFALDLAMNYHLKWWYVGGGLGVALNTPAKSFSNLNVYSRDKDEAFEPWEGRILHANDLKSFVSLNLMLESGVHIPIIDDLGFITVGARVKFDVLARNKGIPTFDSNQIDYYDPVDSDFFVTDFDATRNIGNKLLIDFFVGYTYRFSF</sequence>
<name>A0A968GL81_9SPIO</name>
<keyword evidence="3" id="KW-1185">Reference proteome</keyword>
<evidence type="ECO:0000313" key="2">
    <source>
        <dbReference type="EMBL" id="NIZ69850.1"/>
    </source>
</evidence>
<evidence type="ECO:0000256" key="1">
    <source>
        <dbReference type="SAM" id="SignalP"/>
    </source>
</evidence>
<gene>
    <name evidence="2" type="ORF">HCT48_06465</name>
</gene>
<accession>A0A968GL81</accession>
<feature type="chain" id="PRO_5037469530" description="Outer membrane protein beta-barrel domain-containing protein" evidence="1">
    <location>
        <begin position="22"/>
        <end position="270"/>
    </location>
</feature>
<organism evidence="2 3">
    <name type="scientific">Entomospira culicis</name>
    <dbReference type="NCBI Taxonomy" id="2719989"/>
    <lineage>
        <taxon>Bacteria</taxon>
        <taxon>Pseudomonadati</taxon>
        <taxon>Spirochaetota</taxon>
        <taxon>Spirochaetia</taxon>
        <taxon>Spirochaetales</taxon>
        <taxon>Spirochaetaceae</taxon>
        <taxon>Entomospira</taxon>
    </lineage>
</organism>
<reference evidence="2" key="1">
    <citation type="submission" date="2020-03" db="EMBL/GenBank/DDBJ databases">
        <title>Spirochaetal bacteria isolated from arthropods constitute a novel genus Entomospira genus novum within the order Spirochaetales.</title>
        <authorList>
            <person name="Grana-Miraglia L."/>
            <person name="Sikutova S."/>
            <person name="Fingerle V."/>
            <person name="Sing A."/>
            <person name="Castillo-Ramirez S."/>
            <person name="Margos G."/>
            <person name="Rudolf I."/>
        </authorList>
    </citation>
    <scope>NUCLEOTIDE SEQUENCE</scope>
    <source>
        <strain evidence="2">BR149</strain>
    </source>
</reference>
<evidence type="ECO:0000313" key="3">
    <source>
        <dbReference type="Proteomes" id="UP000778951"/>
    </source>
</evidence>
<dbReference type="AlphaFoldDB" id="A0A968GL81"/>
<dbReference type="EMBL" id="JAATLM010000001">
    <property type="protein sequence ID" value="NIZ69850.1"/>
    <property type="molecule type" value="Genomic_DNA"/>
</dbReference>
<evidence type="ECO:0008006" key="4">
    <source>
        <dbReference type="Google" id="ProtNLM"/>
    </source>
</evidence>
<dbReference type="RefSeq" id="WP_167695925.1">
    <property type="nucleotide sequence ID" value="NZ_CP118181.1"/>
</dbReference>